<name>A0AAV2REU5_MEGNR</name>
<feature type="domain" description="Reverse transcriptase" evidence="1">
    <location>
        <begin position="1"/>
        <end position="107"/>
    </location>
</feature>
<dbReference type="InterPro" id="IPR000477">
    <property type="entry name" value="RT_dom"/>
</dbReference>
<protein>
    <recommendedName>
        <fullName evidence="1">Reverse transcriptase domain-containing protein</fullName>
    </recommendedName>
</protein>
<organism evidence="2 3">
    <name type="scientific">Meganyctiphanes norvegica</name>
    <name type="common">Northern krill</name>
    <name type="synonym">Thysanopoda norvegica</name>
    <dbReference type="NCBI Taxonomy" id="48144"/>
    <lineage>
        <taxon>Eukaryota</taxon>
        <taxon>Metazoa</taxon>
        <taxon>Ecdysozoa</taxon>
        <taxon>Arthropoda</taxon>
        <taxon>Crustacea</taxon>
        <taxon>Multicrustacea</taxon>
        <taxon>Malacostraca</taxon>
        <taxon>Eumalacostraca</taxon>
        <taxon>Eucarida</taxon>
        <taxon>Euphausiacea</taxon>
        <taxon>Euphausiidae</taxon>
        <taxon>Meganyctiphanes</taxon>
    </lineage>
</organism>
<dbReference type="GO" id="GO:0071897">
    <property type="term" value="P:DNA biosynthetic process"/>
    <property type="evidence" value="ECO:0007669"/>
    <property type="project" value="UniProtKB-ARBA"/>
</dbReference>
<sequence>YSTDMALIEIVDNIKTAIDDNKFVCGTFLDLSKAFDTVNHKILLDKLNHYGIRGLTNNLFRSYLSSRKQFVQVNGSKSDYLPISCGVPQGSVLGPLLFLLYINDIAN</sequence>
<evidence type="ECO:0000313" key="3">
    <source>
        <dbReference type="Proteomes" id="UP001497623"/>
    </source>
</evidence>
<feature type="non-terminal residue" evidence="2">
    <location>
        <position position="1"/>
    </location>
</feature>
<evidence type="ECO:0000313" key="2">
    <source>
        <dbReference type="EMBL" id="CAL4123296.1"/>
    </source>
</evidence>
<evidence type="ECO:0000259" key="1">
    <source>
        <dbReference type="PROSITE" id="PS50878"/>
    </source>
</evidence>
<reference evidence="2 3" key="1">
    <citation type="submission" date="2024-05" db="EMBL/GenBank/DDBJ databases">
        <authorList>
            <person name="Wallberg A."/>
        </authorList>
    </citation>
    <scope>NUCLEOTIDE SEQUENCE [LARGE SCALE GENOMIC DNA]</scope>
</reference>
<dbReference type="AlphaFoldDB" id="A0AAV2REU5"/>
<feature type="non-terminal residue" evidence="2">
    <location>
        <position position="107"/>
    </location>
</feature>
<dbReference type="Proteomes" id="UP001497623">
    <property type="component" value="Unassembled WGS sequence"/>
</dbReference>
<dbReference type="PROSITE" id="PS50878">
    <property type="entry name" value="RT_POL"/>
    <property type="match status" value="1"/>
</dbReference>
<dbReference type="SUPFAM" id="SSF56672">
    <property type="entry name" value="DNA/RNA polymerases"/>
    <property type="match status" value="1"/>
</dbReference>
<accession>A0AAV2REU5</accession>
<gene>
    <name evidence="2" type="ORF">MNOR_LOCUS23962</name>
</gene>
<keyword evidence="3" id="KW-1185">Reference proteome</keyword>
<proteinExistence type="predicted"/>
<comment type="caution">
    <text evidence="2">The sequence shown here is derived from an EMBL/GenBank/DDBJ whole genome shotgun (WGS) entry which is preliminary data.</text>
</comment>
<dbReference type="InterPro" id="IPR043502">
    <property type="entry name" value="DNA/RNA_pol_sf"/>
</dbReference>
<dbReference type="Pfam" id="PF00078">
    <property type="entry name" value="RVT_1"/>
    <property type="match status" value="1"/>
</dbReference>
<dbReference type="EMBL" id="CAXKWB010021597">
    <property type="protein sequence ID" value="CAL4123296.1"/>
    <property type="molecule type" value="Genomic_DNA"/>
</dbReference>
<dbReference type="PANTHER" id="PTHR33332">
    <property type="entry name" value="REVERSE TRANSCRIPTASE DOMAIN-CONTAINING PROTEIN"/>
    <property type="match status" value="1"/>
</dbReference>